<sequence>MRVHLGYLFFREADAFAGVVAGARNAVDLAELVRRRFDGAGCLLVAALESGPADGVRRHAGRAAGFPE</sequence>
<reference evidence="1 2" key="1">
    <citation type="submission" date="2016-06" db="EMBL/GenBank/DDBJ databases">
        <authorList>
            <person name="Kjaerup R.B."/>
            <person name="Dalgaard T.S."/>
            <person name="Juul-Madsen H.R."/>
        </authorList>
    </citation>
    <scope>NUCLEOTIDE SEQUENCE [LARGE SCALE GENOMIC DNA]</scope>
    <source>
        <strain evidence="1 2">1199456.5</strain>
    </source>
</reference>
<dbReference type="EMBL" id="LZSF01000218">
    <property type="protein sequence ID" value="OBA82936.1"/>
    <property type="molecule type" value="Genomic_DNA"/>
</dbReference>
<gene>
    <name evidence="1" type="ORF">A5642_27065</name>
</gene>
<protein>
    <submittedName>
        <fullName evidence="1">Uncharacterized protein</fullName>
    </submittedName>
</protein>
<dbReference type="AlphaFoldDB" id="A0A1A0MD40"/>
<organism evidence="1 2">
    <name type="scientific">Mycolicibacterium mucogenicum</name>
    <name type="common">Mycobacterium mucogenicum</name>
    <dbReference type="NCBI Taxonomy" id="56689"/>
    <lineage>
        <taxon>Bacteria</taxon>
        <taxon>Bacillati</taxon>
        <taxon>Actinomycetota</taxon>
        <taxon>Actinomycetes</taxon>
        <taxon>Mycobacteriales</taxon>
        <taxon>Mycobacteriaceae</taxon>
        <taxon>Mycolicibacterium</taxon>
    </lineage>
</organism>
<proteinExistence type="predicted"/>
<dbReference type="Proteomes" id="UP000093962">
    <property type="component" value="Unassembled WGS sequence"/>
</dbReference>
<evidence type="ECO:0000313" key="2">
    <source>
        <dbReference type="Proteomes" id="UP000093962"/>
    </source>
</evidence>
<accession>A0A1A0MD40</accession>
<name>A0A1A0MD40_MYCMU</name>
<evidence type="ECO:0000313" key="1">
    <source>
        <dbReference type="EMBL" id="OBA82936.1"/>
    </source>
</evidence>
<comment type="caution">
    <text evidence="1">The sequence shown here is derived from an EMBL/GenBank/DDBJ whole genome shotgun (WGS) entry which is preliminary data.</text>
</comment>